<keyword evidence="4" id="KW-0472">Membrane</keyword>
<feature type="transmembrane region" description="Helical" evidence="4">
    <location>
        <begin position="160"/>
        <end position="180"/>
    </location>
</feature>
<organism evidence="7 8">
    <name type="scientific">Natranaerobius thermophilus (strain ATCC BAA-1301 / DSM 18059 / JW/NM-WN-LF)</name>
    <dbReference type="NCBI Taxonomy" id="457570"/>
    <lineage>
        <taxon>Bacteria</taxon>
        <taxon>Bacillati</taxon>
        <taxon>Bacillota</taxon>
        <taxon>Clostridia</taxon>
        <taxon>Natranaerobiales</taxon>
        <taxon>Natranaerobiaceae</taxon>
        <taxon>Natranaerobius</taxon>
    </lineage>
</organism>
<dbReference type="PANTHER" id="PTHR11558">
    <property type="entry name" value="SPERMIDINE/SPERMINE SYNTHASE"/>
    <property type="match status" value="1"/>
</dbReference>
<dbReference type="InterPro" id="IPR030374">
    <property type="entry name" value="PABS"/>
</dbReference>
<name>B2A8C4_NATTJ</name>
<keyword evidence="8" id="KW-1185">Reference proteome</keyword>
<keyword evidence="4" id="KW-0812">Transmembrane</keyword>
<dbReference type="Pfam" id="PF01564">
    <property type="entry name" value="Spermine_synth"/>
    <property type="match status" value="1"/>
</dbReference>
<feature type="transmembrane region" description="Helical" evidence="4">
    <location>
        <begin position="663"/>
        <end position="683"/>
    </location>
</feature>
<gene>
    <name evidence="4" type="primary">speE</name>
    <name evidence="7" type="ordered locus">Nther_0905</name>
</gene>
<evidence type="ECO:0000256" key="1">
    <source>
        <dbReference type="ARBA" id="ARBA00007867"/>
    </source>
</evidence>
<feature type="transmembrane region" description="Helical" evidence="4">
    <location>
        <begin position="689"/>
        <end position="717"/>
    </location>
</feature>
<comment type="similarity">
    <text evidence="1 4">Belongs to the spermidine/spermine synthase family.</text>
</comment>
<dbReference type="STRING" id="457570.Nther_0905"/>
<comment type="function">
    <text evidence="4">Catalyzes the irreversible transfer of a propylamine group from the amino donor S-adenosylmethioninamine (decarboxy-AdoMet) to putrescine (1,4-diaminobutane) to yield spermidine.</text>
</comment>
<feature type="transmembrane region" description="Helical" evidence="4">
    <location>
        <begin position="219"/>
        <end position="237"/>
    </location>
</feature>
<feature type="binding site" evidence="4">
    <location>
        <position position="340"/>
    </location>
    <ligand>
        <name>S-methyl-5'-thioadenosine</name>
        <dbReference type="ChEBI" id="CHEBI:17509"/>
    </ligand>
</feature>
<reference evidence="7 8" key="1">
    <citation type="submission" date="2008-04" db="EMBL/GenBank/DDBJ databases">
        <title>Complete sequence of chromosome of Natranaerobius thermophilus JW/NM-WN-LF.</title>
        <authorList>
            <consortium name="US DOE Joint Genome Institute"/>
            <person name="Copeland A."/>
            <person name="Lucas S."/>
            <person name="Lapidus A."/>
            <person name="Glavina del Rio T."/>
            <person name="Dalin E."/>
            <person name="Tice H."/>
            <person name="Bruce D."/>
            <person name="Goodwin L."/>
            <person name="Pitluck S."/>
            <person name="Chertkov O."/>
            <person name="Brettin T."/>
            <person name="Detter J.C."/>
            <person name="Han C."/>
            <person name="Kuske C.R."/>
            <person name="Schmutz J."/>
            <person name="Larimer F."/>
            <person name="Land M."/>
            <person name="Hauser L."/>
            <person name="Kyrpides N."/>
            <person name="Lykidis A."/>
            <person name="Mesbah N.M."/>
            <person name="Wiegel J."/>
        </authorList>
    </citation>
    <scope>NUCLEOTIDE SEQUENCE [LARGE SCALE GENOMIC DNA]</scope>
    <source>
        <strain evidence="8">ATCC BAA-1301 / DSM 18059 / JW/NM-WN-LF</strain>
    </source>
</reference>
<comment type="caution">
    <text evidence="4">Lacks the conserved Asp active site.</text>
</comment>
<protein>
    <recommendedName>
        <fullName evidence="4">Polyamine aminopropyltransferase</fullName>
    </recommendedName>
    <alternativeName>
        <fullName evidence="4">Putrescine aminopropyltransferase</fullName>
        <shortName evidence="4">PAPT</shortName>
    </alternativeName>
    <alternativeName>
        <fullName evidence="4">Spermidine synthase</fullName>
        <shortName evidence="4">SPDS</shortName>
        <shortName evidence="4">SPDSY</shortName>
        <ecNumber evidence="4">2.5.1.16</ecNumber>
    </alternativeName>
</protein>
<dbReference type="AlphaFoldDB" id="B2A8C4"/>
<keyword evidence="4" id="KW-1003">Cell membrane</keyword>
<dbReference type="Proteomes" id="UP000001683">
    <property type="component" value="Chromosome"/>
</dbReference>
<dbReference type="GO" id="GO:0005886">
    <property type="term" value="C:plasma membrane"/>
    <property type="evidence" value="ECO:0007669"/>
    <property type="project" value="UniProtKB-SubCell"/>
</dbReference>
<accession>B2A8C4</accession>
<comment type="subcellular location">
    <subcellularLocation>
        <location evidence="4">Cell membrane</location>
        <topology evidence="4">Multi-pass membrane protein</topology>
    </subcellularLocation>
</comment>
<dbReference type="PROSITE" id="PS51006">
    <property type="entry name" value="PABS_2"/>
    <property type="match status" value="1"/>
</dbReference>
<dbReference type="RefSeq" id="WP_012447368.1">
    <property type="nucleotide sequence ID" value="NC_010718.1"/>
</dbReference>
<evidence type="ECO:0000313" key="7">
    <source>
        <dbReference type="EMBL" id="ACB84490.1"/>
    </source>
</evidence>
<evidence type="ECO:0000256" key="3">
    <source>
        <dbReference type="ARBA" id="ARBA00023115"/>
    </source>
</evidence>
<feature type="transmembrane region" description="Helical" evidence="4">
    <location>
        <begin position="557"/>
        <end position="578"/>
    </location>
</feature>
<dbReference type="KEGG" id="nth:Nther_0905"/>
<dbReference type="GO" id="GO:0008295">
    <property type="term" value="P:spermidine biosynthetic process"/>
    <property type="evidence" value="ECO:0007669"/>
    <property type="project" value="UniProtKB-UniRule"/>
</dbReference>
<evidence type="ECO:0000259" key="6">
    <source>
        <dbReference type="PROSITE" id="PS51006"/>
    </source>
</evidence>
<feature type="transmembrane region" description="Helical" evidence="4">
    <location>
        <begin position="74"/>
        <end position="95"/>
    </location>
</feature>
<feature type="transmembrane region" description="Helical" evidence="4">
    <location>
        <begin position="12"/>
        <end position="31"/>
    </location>
</feature>
<feature type="binding site" evidence="4">
    <location>
        <begin position="372"/>
        <end position="373"/>
    </location>
    <ligand>
        <name>S-methyl-5'-thioadenosine</name>
        <dbReference type="ChEBI" id="CHEBI:17509"/>
    </ligand>
</feature>
<feature type="transmembrane region" description="Helical" evidence="4">
    <location>
        <begin position="748"/>
        <end position="772"/>
    </location>
</feature>
<comment type="catalytic activity">
    <reaction evidence="4">
        <text>S-adenosyl 3-(methylsulfanyl)propylamine + putrescine = S-methyl-5'-thioadenosine + spermidine + H(+)</text>
        <dbReference type="Rhea" id="RHEA:12721"/>
        <dbReference type="ChEBI" id="CHEBI:15378"/>
        <dbReference type="ChEBI" id="CHEBI:17509"/>
        <dbReference type="ChEBI" id="CHEBI:57443"/>
        <dbReference type="ChEBI" id="CHEBI:57834"/>
        <dbReference type="ChEBI" id="CHEBI:326268"/>
        <dbReference type="EC" id="2.5.1.16"/>
    </reaction>
</comment>
<comment type="caution">
    <text evidence="4 5">Lacks conserved residue(s) required for the propagation of feature annotation.</text>
</comment>
<dbReference type="eggNOG" id="COG4262">
    <property type="taxonomic scope" value="Bacteria"/>
</dbReference>
<dbReference type="OrthoDB" id="9793120at2"/>
<dbReference type="InterPro" id="IPR001045">
    <property type="entry name" value="Spermi_synthase"/>
</dbReference>
<dbReference type="HOGENOM" id="CLU_366270_0_0_9"/>
<keyword evidence="2 4" id="KW-0808">Transferase</keyword>
<sequence length="805" mass="89848">MSLTVRRSEALIKLFTILIGITGMMGQLLLLRELLVTFYGNELVIGIVIANWVIMEAIGSFFGGKISTSQSSKLWYFLFLALYALVLPAALYFSRTAVVILFDVLPGESINIWEHFLSSILILVFPALIHGALYPLGTAMLKDVRDSANVNLSRQSAGDVYILENLGTLIGGLFFTIILVDKYHSFTLGIAITVVHLMAVIMGTTFLSKRGKVPRKTEGIYLVLIILAVVIVSPWGFDVADTLHESSLEQQWWGANIVHYENTPYGNITTLESDGEYTFYYDGRPVFTAPVPDMARIKDFIHVSAASHSSPEEVLMVGGGMGGSIAQLLEHEVSGLKYVELDPNLPGVAGKYQVSPVKEELEDPRVELEITDGRQYLRQTENNYDLIVMGFITPETLQTNRLFTVEFYELVEQTLAEGGLLAFTAPGSREYMSREMKQLNASLFNSVSRVFSDIKLIPGDDNIYLASNDEINLTPQVLYQRLEERDITTEMMTESYLEYRLDPGVKEKITKDIKTMEVQPNFDFNPKGFFYTLQHWGTMFSPTMVQFLDKLESFEPIYYIALIALIFSVVYIVPRIALVSRYSSDLSIPLLIAIFISGIIAMAFDLFIMFSFQTFYGSIYKMTGFLLASFMLGMFLGGNWSVSKLVSTQTKEIQIRTFKLCELVLILLIFGLGSLIYAMGSWSRVLPDFIFIGIFGILAVVSAFPIGVQFPLAVSILEDDWDPKCKSTGNFAKSIKTENSKFVSTASALYAADLLGGWISGLVISMVLFPVIGLVNTLIVLGFMKVGSLLLLCFYPVKYGTSNHY</sequence>
<keyword evidence="3 4" id="KW-0620">Polyamine biosynthesis</keyword>
<feature type="transmembrane region" description="Helical" evidence="4">
    <location>
        <begin position="624"/>
        <end position="642"/>
    </location>
</feature>
<reference evidence="7 8" key="2">
    <citation type="journal article" date="2011" name="J. Bacteriol.">
        <title>Complete genome sequence of the anaerobic, halophilic alkalithermophile Natranaerobius thermophilus JW/NM-WN-LF.</title>
        <authorList>
            <person name="Zhao B."/>
            <person name="Mesbah N.M."/>
            <person name="Dalin E."/>
            <person name="Goodwin L."/>
            <person name="Nolan M."/>
            <person name="Pitluck S."/>
            <person name="Chertkov O."/>
            <person name="Brettin T.S."/>
            <person name="Han J."/>
            <person name="Larimer F.W."/>
            <person name="Land M.L."/>
            <person name="Hauser L."/>
            <person name="Kyrpides N."/>
            <person name="Wiegel J."/>
        </authorList>
    </citation>
    <scope>NUCLEOTIDE SEQUENCE [LARGE SCALE GENOMIC DNA]</scope>
    <source>
        <strain evidence="8">ATCC BAA-1301 / DSM 18059 / JW/NM-WN-LF</strain>
    </source>
</reference>
<feature type="transmembrane region" description="Helical" evidence="4">
    <location>
        <begin position="43"/>
        <end position="62"/>
    </location>
</feature>
<keyword evidence="4" id="KW-0745">Spermidine biosynthesis</keyword>
<feature type="transmembrane region" description="Helical" evidence="4">
    <location>
        <begin position="778"/>
        <end position="797"/>
    </location>
</feature>
<dbReference type="GO" id="GO:0004766">
    <property type="term" value="F:spermidine synthase activity"/>
    <property type="evidence" value="ECO:0007669"/>
    <property type="project" value="UniProtKB-UniRule"/>
</dbReference>
<dbReference type="InParanoid" id="B2A8C4"/>
<evidence type="ECO:0000256" key="5">
    <source>
        <dbReference type="PROSITE-ProRule" id="PRU00354"/>
    </source>
</evidence>
<dbReference type="InterPro" id="IPR029063">
    <property type="entry name" value="SAM-dependent_MTases_sf"/>
</dbReference>
<feature type="transmembrane region" description="Helical" evidence="4">
    <location>
        <begin position="115"/>
        <end position="139"/>
    </location>
</feature>
<evidence type="ECO:0000313" key="8">
    <source>
        <dbReference type="Proteomes" id="UP000001683"/>
    </source>
</evidence>
<comment type="subunit">
    <text evidence="4">Homodimer or homotetramer.</text>
</comment>
<dbReference type="NCBIfam" id="NF037959">
    <property type="entry name" value="MFS_SpdSyn"/>
    <property type="match status" value="1"/>
</dbReference>
<dbReference type="UniPathway" id="UPA00248">
    <property type="reaction ID" value="UER00314"/>
</dbReference>
<evidence type="ECO:0000256" key="4">
    <source>
        <dbReference type="HAMAP-Rule" id="MF_00198"/>
    </source>
</evidence>
<dbReference type="EMBL" id="CP001034">
    <property type="protein sequence ID" value="ACB84490.1"/>
    <property type="molecule type" value="Genomic_DNA"/>
</dbReference>
<dbReference type="PANTHER" id="PTHR11558:SF11">
    <property type="entry name" value="SPERMIDINE SYNTHASE"/>
    <property type="match status" value="1"/>
</dbReference>
<comment type="pathway">
    <text evidence="4">Amine and polyamine biosynthesis; spermidine biosynthesis; spermidine from putrescine: step 1/1.</text>
</comment>
<feature type="domain" description="PABS" evidence="6">
    <location>
        <begin position="238"/>
        <end position="468"/>
    </location>
</feature>
<dbReference type="Gene3D" id="3.40.50.150">
    <property type="entry name" value="Vaccinia Virus protein VP39"/>
    <property type="match status" value="1"/>
</dbReference>
<feature type="transmembrane region" description="Helical" evidence="4">
    <location>
        <begin position="186"/>
        <end position="207"/>
    </location>
</feature>
<keyword evidence="4" id="KW-1133">Transmembrane helix</keyword>
<dbReference type="EC" id="2.5.1.16" evidence="4"/>
<evidence type="ECO:0000256" key="2">
    <source>
        <dbReference type="ARBA" id="ARBA00022679"/>
    </source>
</evidence>
<proteinExistence type="inferred from homology"/>
<feature type="transmembrane region" description="Helical" evidence="4">
    <location>
        <begin position="590"/>
        <end position="612"/>
    </location>
</feature>
<dbReference type="SUPFAM" id="SSF53335">
    <property type="entry name" value="S-adenosyl-L-methionine-dependent methyltransferases"/>
    <property type="match status" value="1"/>
</dbReference>
<dbReference type="HAMAP" id="MF_00198">
    <property type="entry name" value="Spermidine_synth"/>
    <property type="match status" value="1"/>
</dbReference>